<keyword evidence="4" id="KW-1185">Reference proteome</keyword>
<dbReference type="InterPro" id="IPR018391">
    <property type="entry name" value="PQQ_b-propeller_rpt"/>
</dbReference>
<evidence type="ECO:0000259" key="2">
    <source>
        <dbReference type="Pfam" id="PF13360"/>
    </source>
</evidence>
<dbReference type="InterPro" id="IPR002372">
    <property type="entry name" value="PQQ_rpt_dom"/>
</dbReference>
<feature type="chain" id="PRO_5021989278" evidence="1">
    <location>
        <begin position="25"/>
        <end position="743"/>
    </location>
</feature>
<dbReference type="SUPFAM" id="SSF50998">
    <property type="entry name" value="Quinoprotein alcohol dehydrogenase-like"/>
    <property type="match status" value="1"/>
</dbReference>
<dbReference type="KEGG" id="chya:V22_20910"/>
<evidence type="ECO:0000313" key="3">
    <source>
        <dbReference type="EMBL" id="QDT64848.1"/>
    </source>
</evidence>
<dbReference type="OrthoDB" id="244732at2"/>
<dbReference type="PANTHER" id="PTHR34512:SF30">
    <property type="entry name" value="OUTER MEMBRANE PROTEIN ASSEMBLY FACTOR BAMB"/>
    <property type="match status" value="1"/>
</dbReference>
<dbReference type="SMART" id="SM00564">
    <property type="entry name" value="PQQ"/>
    <property type="match status" value="5"/>
</dbReference>
<evidence type="ECO:0000313" key="4">
    <source>
        <dbReference type="Proteomes" id="UP000319976"/>
    </source>
</evidence>
<dbReference type="Gene3D" id="2.130.10.10">
    <property type="entry name" value="YVTN repeat-like/Quinoprotein amine dehydrogenase"/>
    <property type="match status" value="2"/>
</dbReference>
<dbReference type="PANTHER" id="PTHR34512">
    <property type="entry name" value="CELL SURFACE PROTEIN"/>
    <property type="match status" value="1"/>
</dbReference>
<dbReference type="RefSeq" id="WP_145262352.1">
    <property type="nucleotide sequence ID" value="NZ_CP036316.1"/>
</dbReference>
<dbReference type="AlphaFoldDB" id="A0A517T919"/>
<gene>
    <name evidence="3" type="primary">bamB_1</name>
    <name evidence="3" type="ORF">V22_20910</name>
</gene>
<dbReference type="InterPro" id="IPR015943">
    <property type="entry name" value="WD40/YVTN_repeat-like_dom_sf"/>
</dbReference>
<keyword evidence="1" id="KW-0732">Signal</keyword>
<sequence precursor="true">MFLKTVRLTLAALLPLMICGSLQAEDWAYWRGPEMNGVSREKGLVAKWSLETGENVLWTSEIGGRAAPVVLNGRVYLNCRNDVDVNGPDKDMSGQLVVCFDAETGNVVWKDEFPVAKTDIPAPRVGWASPVGDTETGNVYVHTVDGFLICYSKDGERLWEYSLYEDFGKISGYGGRTVTPIIDENRIIVSYLQMNWGKTASPPPKQAFYAFDKNDGKLLWVSSPGGAPLDTIYTNPVIAVIEGERQLISGNADGGVTSINARTGKPLWNFRMSRRGLNASPVVMGKNVYISHGEDNIDTVSFGRVQCIDATGRGDVTDTHGVWRIDGIKAGYASPTIFDGILYVVSDIGGLHAIDAETGKQLWEERIGTVGKGSPVYADGKLYVMEVNGRIWTLKPSREGCEVLNEVSLLATKGQKGTDEIYASPAIANDRIYFVTRDRTICVGDKTADVQADPIPEMEKEADPGDAVAMVQLVPYEVSVSAGESVSYELLSYDANGHLISTEKDIKAEQLQLTGLDGAKVEGGTVTTNADAKLPQAGTVKIEVNGLVSEARIRSFPPLPWKYDFEGLSGKAVPEGWVNAFLKLQPVQMDGNTVMKSSPGPGKPSFDTWIGPASMSGYTIQADVMVQGRRRLSSVGLTNERYSLILKANALKLGVQTWQAHLRLDSDMRFKSDPDVWYTMKLSVQKDGDKNRVLGKVWPREEAEPEDWTIEVTDPNPNPSGSPGLFVYRLSDCYFDNVIISEE</sequence>
<evidence type="ECO:0000256" key="1">
    <source>
        <dbReference type="SAM" id="SignalP"/>
    </source>
</evidence>
<dbReference type="Pfam" id="PF13360">
    <property type="entry name" value="PQQ_2"/>
    <property type="match status" value="1"/>
</dbReference>
<feature type="signal peptide" evidence="1">
    <location>
        <begin position="1"/>
        <end position="24"/>
    </location>
</feature>
<dbReference type="Proteomes" id="UP000319976">
    <property type="component" value="Chromosome"/>
</dbReference>
<protein>
    <submittedName>
        <fullName evidence="3">Outer membrane protein assembly factor BamB</fullName>
    </submittedName>
</protein>
<feature type="domain" description="Pyrrolo-quinoline quinone repeat" evidence="2">
    <location>
        <begin position="95"/>
        <end position="308"/>
    </location>
</feature>
<dbReference type="InterPro" id="IPR011047">
    <property type="entry name" value="Quinoprotein_ADH-like_sf"/>
</dbReference>
<reference evidence="3 4" key="1">
    <citation type="submission" date="2019-02" db="EMBL/GenBank/DDBJ databases">
        <title>Deep-cultivation of Planctomycetes and their phenomic and genomic characterization uncovers novel biology.</title>
        <authorList>
            <person name="Wiegand S."/>
            <person name="Jogler M."/>
            <person name="Boedeker C."/>
            <person name="Pinto D."/>
            <person name="Vollmers J."/>
            <person name="Rivas-Marin E."/>
            <person name="Kohn T."/>
            <person name="Peeters S.H."/>
            <person name="Heuer A."/>
            <person name="Rast P."/>
            <person name="Oberbeckmann S."/>
            <person name="Bunk B."/>
            <person name="Jeske O."/>
            <person name="Meyerdierks A."/>
            <person name="Storesund J.E."/>
            <person name="Kallscheuer N."/>
            <person name="Luecker S."/>
            <person name="Lage O.M."/>
            <person name="Pohl T."/>
            <person name="Merkel B.J."/>
            <person name="Hornburger P."/>
            <person name="Mueller R.-W."/>
            <person name="Bruemmer F."/>
            <person name="Labrenz M."/>
            <person name="Spormann A.M."/>
            <person name="Op den Camp H."/>
            <person name="Overmann J."/>
            <person name="Amann R."/>
            <person name="Jetten M.S.M."/>
            <person name="Mascher T."/>
            <person name="Medema M.H."/>
            <person name="Devos D.P."/>
            <person name="Kaster A.-K."/>
            <person name="Ovreas L."/>
            <person name="Rohde M."/>
            <person name="Galperin M.Y."/>
            <person name="Jogler C."/>
        </authorList>
    </citation>
    <scope>NUCLEOTIDE SEQUENCE [LARGE SCALE GENOMIC DNA]</scope>
    <source>
        <strain evidence="3 4">V22</strain>
    </source>
</reference>
<organism evidence="3 4">
    <name type="scientific">Calycomorphotria hydatis</name>
    <dbReference type="NCBI Taxonomy" id="2528027"/>
    <lineage>
        <taxon>Bacteria</taxon>
        <taxon>Pseudomonadati</taxon>
        <taxon>Planctomycetota</taxon>
        <taxon>Planctomycetia</taxon>
        <taxon>Planctomycetales</taxon>
        <taxon>Planctomycetaceae</taxon>
        <taxon>Calycomorphotria</taxon>
    </lineage>
</organism>
<proteinExistence type="predicted"/>
<accession>A0A517T919</accession>
<name>A0A517T919_9PLAN</name>
<dbReference type="EMBL" id="CP036316">
    <property type="protein sequence ID" value="QDT64848.1"/>
    <property type="molecule type" value="Genomic_DNA"/>
</dbReference>